<dbReference type="Gene3D" id="1.20.1070.10">
    <property type="entry name" value="Rhodopsin 7-helix transmembrane proteins"/>
    <property type="match status" value="1"/>
</dbReference>
<evidence type="ECO:0000256" key="7">
    <source>
        <dbReference type="SAM" id="Phobius"/>
    </source>
</evidence>
<proteinExistence type="predicted"/>
<gene>
    <name evidence="12" type="primary">LOC106162802</name>
</gene>
<dbReference type="PANTHER" id="PTHR45902:SF1">
    <property type="entry name" value="LATROPHILIN RECEPTOR-LIKE PROTEIN A"/>
    <property type="match status" value="1"/>
</dbReference>
<dbReference type="Pfam" id="PF00002">
    <property type="entry name" value="7tm_2"/>
    <property type="match status" value="1"/>
</dbReference>
<dbReference type="InterPro" id="IPR000832">
    <property type="entry name" value="GPCR_2_secretin-like"/>
</dbReference>
<name>A0A1S3ICU5_LINAN</name>
<dbReference type="OrthoDB" id="6134459at2759"/>
<feature type="chain" id="PRO_5010233670" evidence="8">
    <location>
        <begin position="20"/>
        <end position="1021"/>
    </location>
</feature>
<dbReference type="OMA" id="LICELQV"/>
<accession>A0A1S3ICU5</accession>
<feature type="transmembrane region" description="Helical" evidence="7">
    <location>
        <begin position="807"/>
        <end position="828"/>
    </location>
</feature>
<dbReference type="PROSITE" id="PS50958">
    <property type="entry name" value="SMB_2"/>
    <property type="match status" value="1"/>
</dbReference>
<comment type="subcellular location">
    <subcellularLocation>
        <location evidence="1">Membrane</location>
        <topology evidence="1">Multi-pass membrane protein</topology>
    </subcellularLocation>
</comment>
<dbReference type="InterPro" id="IPR053231">
    <property type="entry name" value="GPCR_LN-TM7"/>
</dbReference>
<feature type="transmembrane region" description="Helical" evidence="7">
    <location>
        <begin position="698"/>
        <end position="722"/>
    </location>
</feature>
<dbReference type="GeneID" id="106162802"/>
<dbReference type="PROSITE" id="PS00524">
    <property type="entry name" value="SMB_1"/>
    <property type="match status" value="1"/>
</dbReference>
<feature type="domain" description="SMB" evidence="10">
    <location>
        <begin position="161"/>
        <end position="211"/>
    </location>
</feature>
<dbReference type="InterPro" id="IPR017981">
    <property type="entry name" value="GPCR_2-like_7TM"/>
</dbReference>
<keyword evidence="3 7" id="KW-1133">Transmembrane helix</keyword>
<keyword evidence="11" id="KW-1185">Reference proteome</keyword>
<evidence type="ECO:0000256" key="2">
    <source>
        <dbReference type="ARBA" id="ARBA00022692"/>
    </source>
</evidence>
<evidence type="ECO:0000256" key="5">
    <source>
        <dbReference type="ARBA" id="ARBA00023157"/>
    </source>
</evidence>
<feature type="domain" description="G-protein coupled receptors family 2 profile 2" evidence="9">
    <location>
        <begin position="697"/>
        <end position="953"/>
    </location>
</feature>
<evidence type="ECO:0000256" key="8">
    <source>
        <dbReference type="SAM" id="SignalP"/>
    </source>
</evidence>
<feature type="transmembrane region" description="Helical" evidence="7">
    <location>
        <begin position="856"/>
        <end position="883"/>
    </location>
</feature>
<feature type="compositionally biased region" description="Polar residues" evidence="6">
    <location>
        <begin position="51"/>
        <end position="67"/>
    </location>
</feature>
<dbReference type="InParanoid" id="A0A1S3ICU5"/>
<dbReference type="KEGG" id="lak:106162802"/>
<keyword evidence="8" id="KW-0732">Signal</keyword>
<feature type="compositionally biased region" description="Polar residues" evidence="6">
    <location>
        <begin position="1012"/>
        <end position="1021"/>
    </location>
</feature>
<dbReference type="Gene3D" id="4.10.410.20">
    <property type="match status" value="1"/>
</dbReference>
<dbReference type="InterPro" id="IPR001212">
    <property type="entry name" value="Somatomedin_B_dom"/>
</dbReference>
<dbReference type="SMART" id="SM00201">
    <property type="entry name" value="SO"/>
    <property type="match status" value="1"/>
</dbReference>
<dbReference type="InterPro" id="IPR036024">
    <property type="entry name" value="Somatomedin_B-like_dom_sf"/>
</dbReference>
<organism evidence="11 12">
    <name type="scientific">Lingula anatina</name>
    <name type="common">Brachiopod</name>
    <name type="synonym">Lingula unguis</name>
    <dbReference type="NCBI Taxonomy" id="7574"/>
    <lineage>
        <taxon>Eukaryota</taxon>
        <taxon>Metazoa</taxon>
        <taxon>Spiralia</taxon>
        <taxon>Lophotrochozoa</taxon>
        <taxon>Brachiopoda</taxon>
        <taxon>Linguliformea</taxon>
        <taxon>Lingulata</taxon>
        <taxon>Lingulida</taxon>
        <taxon>Linguloidea</taxon>
        <taxon>Lingulidae</taxon>
        <taxon>Lingula</taxon>
    </lineage>
</organism>
<keyword evidence="2 7" id="KW-0812">Transmembrane</keyword>
<evidence type="ECO:0000313" key="11">
    <source>
        <dbReference type="Proteomes" id="UP000085678"/>
    </source>
</evidence>
<evidence type="ECO:0000256" key="1">
    <source>
        <dbReference type="ARBA" id="ARBA00004141"/>
    </source>
</evidence>
<feature type="transmembrane region" description="Helical" evidence="7">
    <location>
        <begin position="734"/>
        <end position="757"/>
    </location>
</feature>
<feature type="region of interest" description="Disordered" evidence="6">
    <location>
        <begin position="986"/>
        <end position="1021"/>
    </location>
</feature>
<evidence type="ECO:0000256" key="4">
    <source>
        <dbReference type="ARBA" id="ARBA00023136"/>
    </source>
</evidence>
<feature type="transmembrane region" description="Helical" evidence="7">
    <location>
        <begin position="763"/>
        <end position="786"/>
    </location>
</feature>
<sequence>MEAWVVFGTILVFVSTVDGFSAITSEQLPEGPLNEMTPNHNVQDLDDDDTLNSSHPPSALNETTPSPESLPRGPSPVSTAVRSGAIAITSPLNQSESQHSGPDMHVGGSRVPNGSFDPLPSDPYSTKGTGTTPLSSVNVNGTTEYYCQPGSIPSLSGQPEPKWSCKNRCTDVAKFGAKANEHLCSCDDLCHMYGDCCIDFDRHCSELLQPSFDVGDPMCVDRRLLFGEKCAEDYQEGPVIEACLSPSENSTDLTYRIPVYDNRTGLHFKNVFCAVCNRANNVTFWTTSFECTNRTDIRANLSRHNFADDLLSLCHLSVRSPPPYPERPCYDQAKGTCSSACSSNPDLVENCRKYTRLVKDTQLSLTPGEYIYNNPYCAMCNGAQYEYIREWPKSKDELSAFAEASIIPSFSYTILMDFSPKGGLHVGVVEVDLKTQTREDKGTFSCDVHTAVTLTAKGDERCLALQCPREYELRDRDCVPKARLIRINVIFLGIITRPPSSTFDMEVSEMLEKIGSRLQKVIETIIDVYGNVSWVYGDDDIGKRAFEDMPFSISCSFHVMTPDTGKDKFCNQIQTNGSVLMNIYLAASSEDANLFENTSLENVSINCTEIYTDAGNKAQNYLSQDEMCPKLSLDNSDFALWQNGSALLSNGLVLQPDEFVVENSSLLFCAGKLLKYNQGTRHHVNGTSSRGRFTTAKGILTIVCLCVSMASLLGRICLQGVVKTFQTFPGKLQFCLSLAMFLSKLSFLLGPPLVGIYEACVPIALLLHWSTLTSFFWMNVIAIDMWRRFHGQSLTSINGRSHNGFRAAIYGIYALGMPTLIVVSSVVFDFADLGLDNTFRPGFGLGPCWFTQKYPLILFFVAPLAVIIVVNVILYVLCSISIYSAIKDSSKKLNKNSSGHNFCMYVKLLALTGSTWALGLIAGGTQNAIAEYFFAVLAASDGFFVFLSTVCTRLVIRDLKKLYCRRLSQRQRRRGEDCESRLSQSTDGVTLNTNHNHSHASNTSVYEKGTETEVSIATSRI</sequence>
<dbReference type="GO" id="GO:0004930">
    <property type="term" value="F:G protein-coupled receptor activity"/>
    <property type="evidence" value="ECO:0007669"/>
    <property type="project" value="InterPro"/>
</dbReference>
<feature type="transmembrane region" description="Helical" evidence="7">
    <location>
        <begin position="904"/>
        <end position="926"/>
    </location>
</feature>
<reference evidence="12" key="1">
    <citation type="submission" date="2025-08" db="UniProtKB">
        <authorList>
            <consortium name="RefSeq"/>
        </authorList>
    </citation>
    <scope>IDENTIFICATION</scope>
    <source>
        <tissue evidence="12">Gonads</tissue>
    </source>
</reference>
<dbReference type="PROSITE" id="PS50261">
    <property type="entry name" value="G_PROTEIN_RECEP_F2_4"/>
    <property type="match status" value="1"/>
</dbReference>
<evidence type="ECO:0000256" key="6">
    <source>
        <dbReference type="SAM" id="MobiDB-lite"/>
    </source>
</evidence>
<protein>
    <submittedName>
        <fullName evidence="12">Uncharacterized protein LOC106162802</fullName>
    </submittedName>
</protein>
<keyword evidence="5" id="KW-1015">Disulfide bond</keyword>
<dbReference type="SUPFAM" id="SSF90188">
    <property type="entry name" value="Somatomedin B domain"/>
    <property type="match status" value="1"/>
</dbReference>
<dbReference type="Pfam" id="PF01033">
    <property type="entry name" value="Somatomedin_B"/>
    <property type="match status" value="1"/>
</dbReference>
<dbReference type="GO" id="GO:0016020">
    <property type="term" value="C:membrane"/>
    <property type="evidence" value="ECO:0007669"/>
    <property type="project" value="UniProtKB-SubCell"/>
</dbReference>
<evidence type="ECO:0000259" key="9">
    <source>
        <dbReference type="PROSITE" id="PS50261"/>
    </source>
</evidence>
<dbReference type="RefSeq" id="XP_013395681.1">
    <property type="nucleotide sequence ID" value="XM_013540227.1"/>
</dbReference>
<feature type="signal peptide" evidence="8">
    <location>
        <begin position="1"/>
        <end position="19"/>
    </location>
</feature>
<keyword evidence="4 7" id="KW-0472">Membrane</keyword>
<feature type="transmembrane region" description="Helical" evidence="7">
    <location>
        <begin position="932"/>
        <end position="956"/>
    </location>
</feature>
<feature type="region of interest" description="Disordered" evidence="6">
    <location>
        <begin position="28"/>
        <end position="136"/>
    </location>
</feature>
<feature type="compositionally biased region" description="Polar residues" evidence="6">
    <location>
        <begin position="90"/>
        <end position="100"/>
    </location>
</feature>
<dbReference type="PANTHER" id="PTHR45902">
    <property type="entry name" value="LATROPHILIN RECEPTOR-LIKE PROTEIN A"/>
    <property type="match status" value="1"/>
</dbReference>
<dbReference type="CDD" id="cd15039">
    <property type="entry name" value="7tmB3_Methuselah-like"/>
    <property type="match status" value="1"/>
</dbReference>
<dbReference type="GO" id="GO:0007166">
    <property type="term" value="P:cell surface receptor signaling pathway"/>
    <property type="evidence" value="ECO:0007669"/>
    <property type="project" value="InterPro"/>
</dbReference>
<evidence type="ECO:0000259" key="10">
    <source>
        <dbReference type="PROSITE" id="PS50958"/>
    </source>
</evidence>
<evidence type="ECO:0000313" key="12">
    <source>
        <dbReference type="RefSeq" id="XP_013395681.1"/>
    </source>
</evidence>
<feature type="compositionally biased region" description="Low complexity" evidence="6">
    <location>
        <begin position="990"/>
        <end position="1004"/>
    </location>
</feature>
<evidence type="ECO:0000256" key="3">
    <source>
        <dbReference type="ARBA" id="ARBA00022989"/>
    </source>
</evidence>
<dbReference type="Proteomes" id="UP000085678">
    <property type="component" value="Unplaced"/>
</dbReference>
<dbReference type="AlphaFoldDB" id="A0A1S3ICU5"/>
<feature type="compositionally biased region" description="Polar residues" evidence="6">
    <location>
        <begin position="123"/>
        <end position="136"/>
    </location>
</feature>